<keyword evidence="4" id="KW-0548">Nucleotidyltransferase</keyword>
<evidence type="ECO:0000256" key="4">
    <source>
        <dbReference type="ARBA" id="ARBA00022695"/>
    </source>
</evidence>
<dbReference type="InterPro" id="IPR050999">
    <property type="entry name" value="ADP-ribosyltransferase_ARG"/>
</dbReference>
<dbReference type="PANTHER" id="PTHR10339">
    <property type="entry name" value="ADP-RIBOSYLTRANSFERASE"/>
    <property type="match status" value="1"/>
</dbReference>
<reference evidence="9" key="1">
    <citation type="submission" date="2023-09" db="UniProtKB">
        <authorList>
            <consortium name="Ensembl"/>
        </authorList>
    </citation>
    <scope>IDENTIFICATION</scope>
</reference>
<evidence type="ECO:0000256" key="7">
    <source>
        <dbReference type="RuleBase" id="RU361228"/>
    </source>
</evidence>
<dbReference type="PRINTS" id="PR00970">
    <property type="entry name" value="RIBTRNSFRASE"/>
</dbReference>
<dbReference type="Gene3D" id="3.90.176.10">
    <property type="entry name" value="Toxin ADP-ribosyltransferase, Chain A, domain 1"/>
    <property type="match status" value="1"/>
</dbReference>
<evidence type="ECO:0000256" key="6">
    <source>
        <dbReference type="ARBA" id="ARBA00047597"/>
    </source>
</evidence>
<evidence type="ECO:0000256" key="2">
    <source>
        <dbReference type="ARBA" id="ARBA00022676"/>
    </source>
</evidence>
<dbReference type="InterPro" id="IPR000768">
    <property type="entry name" value="ART"/>
</dbReference>
<evidence type="ECO:0000256" key="5">
    <source>
        <dbReference type="ARBA" id="ARBA00022857"/>
    </source>
</evidence>
<keyword evidence="8" id="KW-0472">Membrane</keyword>
<dbReference type="Pfam" id="PF01129">
    <property type="entry name" value="ART"/>
    <property type="match status" value="1"/>
</dbReference>
<feature type="transmembrane region" description="Helical" evidence="8">
    <location>
        <begin position="21"/>
        <end position="47"/>
    </location>
</feature>
<dbReference type="GeneTree" id="ENSGT00930000152222"/>
<evidence type="ECO:0000256" key="3">
    <source>
        <dbReference type="ARBA" id="ARBA00022679"/>
    </source>
</evidence>
<comment type="catalytic activity">
    <reaction evidence="6 7">
        <text>L-arginyl-[protein] + NAD(+) = N(omega)-(ADP-D-ribosyl)-L-arginyl-[protein] + nicotinamide + H(+)</text>
        <dbReference type="Rhea" id="RHEA:19149"/>
        <dbReference type="Rhea" id="RHEA-COMP:10532"/>
        <dbReference type="Rhea" id="RHEA-COMP:15087"/>
        <dbReference type="ChEBI" id="CHEBI:15378"/>
        <dbReference type="ChEBI" id="CHEBI:17154"/>
        <dbReference type="ChEBI" id="CHEBI:29965"/>
        <dbReference type="ChEBI" id="CHEBI:57540"/>
        <dbReference type="ChEBI" id="CHEBI:142554"/>
        <dbReference type="EC" id="2.4.2.31"/>
    </reaction>
</comment>
<dbReference type="GO" id="GO:0016779">
    <property type="term" value="F:nucleotidyltransferase activity"/>
    <property type="evidence" value="ECO:0007669"/>
    <property type="project" value="UniProtKB-KW"/>
</dbReference>
<dbReference type="AlphaFoldDB" id="A0A3B5A7E1"/>
<dbReference type="EC" id="2.4.2.31" evidence="7"/>
<protein>
    <recommendedName>
        <fullName evidence="7">NAD(P)(+)--arginine ADP-ribosyltransferase</fullName>
        <ecNumber evidence="7">2.4.2.31</ecNumber>
    </recommendedName>
    <alternativeName>
        <fullName evidence="7">Mono(ADP-ribosyl)transferase</fullName>
    </alternativeName>
</protein>
<comment type="similarity">
    <text evidence="1 7">Belongs to the Arg-specific ADP-ribosyltransferase family.</text>
</comment>
<evidence type="ECO:0000313" key="9">
    <source>
        <dbReference type="Ensembl" id="ENSSPAP00000017303.1"/>
    </source>
</evidence>
<evidence type="ECO:0000256" key="8">
    <source>
        <dbReference type="SAM" id="Phobius"/>
    </source>
</evidence>
<organism evidence="9">
    <name type="scientific">Stegastes partitus</name>
    <name type="common">bicolor damselfish</name>
    <dbReference type="NCBI Taxonomy" id="144197"/>
    <lineage>
        <taxon>Eukaryota</taxon>
        <taxon>Metazoa</taxon>
        <taxon>Chordata</taxon>
        <taxon>Craniata</taxon>
        <taxon>Vertebrata</taxon>
        <taxon>Euteleostomi</taxon>
        <taxon>Actinopterygii</taxon>
        <taxon>Neopterygii</taxon>
        <taxon>Teleostei</taxon>
        <taxon>Neoteleostei</taxon>
        <taxon>Acanthomorphata</taxon>
        <taxon>Ovalentaria</taxon>
        <taxon>Pomacentridae</taxon>
        <taxon>Stegastes</taxon>
    </lineage>
</organism>
<dbReference type="Ensembl" id="ENSSPAT00000017570.1">
    <property type="protein sequence ID" value="ENSSPAP00000017303.1"/>
    <property type="gene ID" value="ENSSPAG00000013047.1"/>
</dbReference>
<dbReference type="PANTHER" id="PTHR10339:SF27">
    <property type="entry name" value="NAD(P)(+)--ARGININE ADP-RIBOSYLTRANSFERASE"/>
    <property type="match status" value="1"/>
</dbReference>
<keyword evidence="3 7" id="KW-0808">Transferase</keyword>
<dbReference type="GO" id="GO:0106274">
    <property type="term" value="F:NAD+-protein-arginine ADP-ribosyltransferase activity"/>
    <property type="evidence" value="ECO:0007669"/>
    <property type="project" value="UniProtKB-EC"/>
</dbReference>
<name>A0A3B5A7E1_9TELE</name>
<proteinExistence type="inferred from homology"/>
<accession>A0A3B5A7E1</accession>
<dbReference type="SUPFAM" id="SSF56399">
    <property type="entry name" value="ADP-ribosylation"/>
    <property type="match status" value="1"/>
</dbReference>
<keyword evidence="2 7" id="KW-0328">Glycosyltransferase</keyword>
<sequence>MHFLFFSRCTMPSWMRQICHGKASTCALTSLVVIVGLLTFIVIYILLRRGALGEVKYVAICWILFDKVFFFPPSYQSPAQGRTNTSSDIVFGDCTSKAAVLTDKAVMQKWQSCSINFSQAWNDAERNVQEPAHQYMEKHHLTALYMYTNWLQPVNHNVSSAKQKKASESCPLYLLLSEAIQILKHSQVTCLSTKYRTDTLEHHLNSSNEQVRFSTFILGSDEENFTGNVSCFEVHSCFGANVTRYSALKLNNQVLIPSYEVFKVTDIQTETKGCKVLYRLRSNLNCVYDRESDVLHPISVTPMEGFWITLTIACVITVSNKDLFFF</sequence>
<keyword evidence="7" id="KW-0520">NAD</keyword>
<keyword evidence="5 7" id="KW-0521">NADP</keyword>
<evidence type="ECO:0000256" key="1">
    <source>
        <dbReference type="ARBA" id="ARBA00009558"/>
    </source>
</evidence>
<keyword evidence="8" id="KW-0812">Transmembrane</keyword>
<dbReference type="GO" id="GO:0003950">
    <property type="term" value="F:NAD+ poly-ADP-ribosyltransferase activity"/>
    <property type="evidence" value="ECO:0007669"/>
    <property type="project" value="TreeGrafter"/>
</dbReference>
<keyword evidence="8" id="KW-1133">Transmembrane helix</keyword>